<dbReference type="STRING" id="313594.PI23P_09445"/>
<accession>A4C098</accession>
<protein>
    <submittedName>
        <fullName evidence="1">Aminomethyltransferase</fullName>
    </submittedName>
</protein>
<dbReference type="AlphaFoldDB" id="A4C098"/>
<comment type="caution">
    <text evidence="1">The sequence shown here is derived from an EMBL/GenBank/DDBJ whole genome shotgun (WGS) entry which is preliminary data.</text>
</comment>
<proteinExistence type="predicted"/>
<name>A4C098_9FLAO</name>
<gene>
    <name evidence="1" type="ORF">PI23P_09445</name>
</gene>
<dbReference type="EMBL" id="AAOG01000002">
    <property type="protein sequence ID" value="EAR12841.1"/>
    <property type="molecule type" value="Genomic_DNA"/>
</dbReference>
<dbReference type="GO" id="GO:0008168">
    <property type="term" value="F:methyltransferase activity"/>
    <property type="evidence" value="ECO:0007669"/>
    <property type="project" value="UniProtKB-KW"/>
</dbReference>
<sequence>MNTKAHEYLQTNFIDLAILKQNSKVLVSYADIFSLKITYQILQKKS</sequence>
<evidence type="ECO:0000313" key="2">
    <source>
        <dbReference type="Proteomes" id="UP000003053"/>
    </source>
</evidence>
<keyword evidence="1" id="KW-0808">Transferase</keyword>
<reference evidence="1 2" key="1">
    <citation type="submission" date="2006-02" db="EMBL/GenBank/DDBJ databases">
        <authorList>
            <person name="Murray A."/>
            <person name="Staley J."/>
            <person name="Ferriera S."/>
            <person name="Johnson J."/>
            <person name="Kravitz S."/>
            <person name="Halpern A."/>
            <person name="Remington K."/>
            <person name="Beeson K."/>
            <person name="Tran B."/>
            <person name="Rogers Y.-H."/>
            <person name="Friedman R."/>
            <person name="Venter J.C."/>
        </authorList>
    </citation>
    <scope>NUCLEOTIDE SEQUENCE [LARGE SCALE GENOMIC DNA]</scope>
    <source>
        <strain evidence="1 2">23-P</strain>
    </source>
</reference>
<keyword evidence="1" id="KW-0489">Methyltransferase</keyword>
<dbReference type="HOGENOM" id="CLU_3187158_0_0_10"/>
<keyword evidence="2" id="KW-1185">Reference proteome</keyword>
<dbReference type="Proteomes" id="UP000003053">
    <property type="component" value="Unassembled WGS sequence"/>
</dbReference>
<evidence type="ECO:0000313" key="1">
    <source>
        <dbReference type="EMBL" id="EAR12841.1"/>
    </source>
</evidence>
<dbReference type="GO" id="GO:0032259">
    <property type="term" value="P:methylation"/>
    <property type="evidence" value="ECO:0007669"/>
    <property type="project" value="UniProtKB-KW"/>
</dbReference>
<organism evidence="1 2">
    <name type="scientific">Polaribacter irgensii 23-P</name>
    <dbReference type="NCBI Taxonomy" id="313594"/>
    <lineage>
        <taxon>Bacteria</taxon>
        <taxon>Pseudomonadati</taxon>
        <taxon>Bacteroidota</taxon>
        <taxon>Flavobacteriia</taxon>
        <taxon>Flavobacteriales</taxon>
        <taxon>Flavobacteriaceae</taxon>
    </lineage>
</organism>